<dbReference type="Gene3D" id="2.60.120.650">
    <property type="entry name" value="Cupin"/>
    <property type="match status" value="1"/>
</dbReference>
<feature type="region of interest" description="Disordered" evidence="16">
    <location>
        <begin position="332"/>
        <end position="355"/>
    </location>
</feature>
<dbReference type="Pfam" id="PF13621">
    <property type="entry name" value="Cupin_8"/>
    <property type="match status" value="1"/>
</dbReference>
<evidence type="ECO:0000259" key="17">
    <source>
        <dbReference type="PROSITE" id="PS51184"/>
    </source>
</evidence>
<dbReference type="GO" id="GO:0008175">
    <property type="term" value="F:tRNA methyltransferase activity"/>
    <property type="evidence" value="ECO:0007669"/>
    <property type="project" value="TreeGrafter"/>
</dbReference>
<organism evidence="18 19">
    <name type="scientific">Penicillium angulare</name>
    <dbReference type="NCBI Taxonomy" id="116970"/>
    <lineage>
        <taxon>Eukaryota</taxon>
        <taxon>Fungi</taxon>
        <taxon>Dikarya</taxon>
        <taxon>Ascomycota</taxon>
        <taxon>Pezizomycotina</taxon>
        <taxon>Eurotiomycetes</taxon>
        <taxon>Eurotiomycetidae</taxon>
        <taxon>Eurotiales</taxon>
        <taxon>Aspergillaceae</taxon>
        <taxon>Penicillium</taxon>
    </lineage>
</organism>
<evidence type="ECO:0000256" key="1">
    <source>
        <dbReference type="ARBA" id="ARBA00001806"/>
    </source>
</evidence>
<dbReference type="InterPro" id="IPR041667">
    <property type="entry name" value="Cupin_8"/>
</dbReference>
<evidence type="ECO:0000256" key="14">
    <source>
        <dbReference type="ARBA" id="ARBA00030847"/>
    </source>
</evidence>
<accession>A0A9W9FV79</accession>
<evidence type="ECO:0000256" key="8">
    <source>
        <dbReference type="ARBA" id="ARBA00022679"/>
    </source>
</evidence>
<dbReference type="Pfam" id="PF13418">
    <property type="entry name" value="Beta-prop_TYW4"/>
    <property type="match status" value="1"/>
</dbReference>
<dbReference type="GO" id="GO:0031591">
    <property type="term" value="P:wybutosine biosynthetic process"/>
    <property type="evidence" value="ECO:0007669"/>
    <property type="project" value="TreeGrafter"/>
</dbReference>
<dbReference type="PANTHER" id="PTHR46529:SF1">
    <property type="entry name" value="TRNA WYBUTOSINE-SYNTHESIZING PROTEIN 4"/>
    <property type="match status" value="1"/>
</dbReference>
<gene>
    <name evidence="18" type="ORF">N7456_003673</name>
</gene>
<dbReference type="InterPro" id="IPR015915">
    <property type="entry name" value="Kelch-typ_b-propeller"/>
</dbReference>
<keyword evidence="10" id="KW-0819">tRNA processing</keyword>
<dbReference type="Pfam" id="PF04072">
    <property type="entry name" value="LCM"/>
    <property type="match status" value="1"/>
</dbReference>
<dbReference type="SUPFAM" id="SSF50965">
    <property type="entry name" value="Galactose oxidase, central domain"/>
    <property type="match status" value="1"/>
</dbReference>
<name>A0A9W9FV79_9EURO</name>
<dbReference type="EMBL" id="JAPQKH010000003">
    <property type="protein sequence ID" value="KAJ5106998.1"/>
    <property type="molecule type" value="Genomic_DNA"/>
</dbReference>
<sequence>MAPPARPAVAVATKAEKDADVVMGTNNSSIASKRSVEMIYYPQPHFFRYFVKKPQRRSPIINRGYWLRMHAMAETVRQFIAKAPTDKPKFILNLGCGYDPLPFMLLSDEQKSMRSEQAVFVDIDYEKLMVHKKNAIRQTEEITNVLGDVEFGSDEDAIQIKSARYRAVGCDLKNIKKLDEVLHKRILPSTDCSVLFLAEVSLTYMDVKSANEVVKWASKLTNDVQFCILEQFFPDGPEHPFAKTMMTHFNKLRAPLFSIHEFPSLAEQEQRFRNAGWPQAKARTLWDLWSDSTFLPDSLRNGLDAYEAFDEWEEFSLFASHYFLLIASNNPESSEGTENIPPTGENPSTSKPSISSKFVLRPHCSVEKRGRRRYGALVPGAGGGGKDSESISYHGGQGEQTRLSSTDVYTPENVGESKSIPPSRDIPTRMCHTITSLDDTTDSCILIGGRTSPATPLNDCWLRQDNTWQQVHPLPESRFRHNATNVSVGGEQGSVLVYGGKSSENTILDSWLLWNHKDEQGWQNVKTVGSKPEARFGASFAKITDSFGVLTGGIGSNGTILEDFWTWSLSRSDDVDGSLQVELVDLTQSVKKSSPHCFPYLSRFGATANTTSMGLVFTGGIIPRQLIPADMEILLLDTDEILELSKMTKPCSETLISAIGLGPAFTGPRPLLTGHVASTINSDKLLILGGGAVCFSFGTFWTEGTWTLQPQESTIDNSWTLVVPKKETPSTTNTTTPASANKPRRLVNKKAKKIVQIPRARIESAAQFQQIVASGKPVVIEKSDIGPCTDLWTKEYLTNSVGSDRKVVIHEAQSESMNFQSKNFSYVTKDFGTFLDEVHAGGRQYLRSISAESPSKQAASLETDFPSLRQDFRLPEYMAQVSENVHSSPLRISGPVTMWLHYDVMANVLCQIRGQRRLILFPPDDVQSLQIPPGTSSSTTTIFQTVGLDTPTAIPGTSPHEAILQPGEILFIPPLWLHTACSATSEVSVAVNVFFRNLTKGYASGRDVYGNRDLHAYEKSRGDLQRIVRSFEGVPPDMARFYLRRLAQELQDVADQ</sequence>
<reference evidence="18" key="2">
    <citation type="journal article" date="2023" name="IMA Fungus">
        <title>Comparative genomic study of the Penicillium genus elucidates a diverse pangenome and 15 lateral gene transfer events.</title>
        <authorList>
            <person name="Petersen C."/>
            <person name="Sorensen T."/>
            <person name="Nielsen M.R."/>
            <person name="Sondergaard T.E."/>
            <person name="Sorensen J.L."/>
            <person name="Fitzpatrick D.A."/>
            <person name="Frisvad J.C."/>
            <person name="Nielsen K.L."/>
        </authorList>
    </citation>
    <scope>NUCLEOTIDE SEQUENCE</scope>
    <source>
        <strain evidence="18">IBT 30069</strain>
    </source>
</reference>
<feature type="compositionally biased region" description="Polar residues" evidence="16">
    <location>
        <begin position="399"/>
        <end position="408"/>
    </location>
</feature>
<comment type="catalytic activity">
    <reaction evidence="1">
        <text>7-[(3S)-3-amino-3-carboxypropyl]wyosine(37) in tRNA(Phe) + S-adenosyl-L-methionine = 7-[(3S)-(3-amino-3-methoxycarbonyl)propyl]wyosine(37) in tRNA(Phe) + S-adenosyl-L-homocysteine</text>
        <dbReference type="Rhea" id="RHEA:36903"/>
        <dbReference type="Rhea" id="RHEA-COMP:10379"/>
        <dbReference type="Rhea" id="RHEA-COMP:11844"/>
        <dbReference type="ChEBI" id="CHEBI:57856"/>
        <dbReference type="ChEBI" id="CHEBI:59789"/>
        <dbReference type="ChEBI" id="CHEBI:73543"/>
        <dbReference type="ChEBI" id="CHEBI:74275"/>
        <dbReference type="EC" id="2.1.1.290"/>
    </reaction>
</comment>
<keyword evidence="9" id="KW-0949">S-adenosyl-L-methionine</keyword>
<dbReference type="Gene3D" id="6.10.140.1470">
    <property type="match status" value="1"/>
</dbReference>
<evidence type="ECO:0000313" key="19">
    <source>
        <dbReference type="Proteomes" id="UP001149165"/>
    </source>
</evidence>
<dbReference type="FunFam" id="3.40.50.150:FF:000383">
    <property type="entry name" value="Leucine carboxyl methyltransferase 2"/>
    <property type="match status" value="1"/>
</dbReference>
<protein>
    <recommendedName>
        <fullName evidence="6">tRNA wybutosine-synthesizing protein 4</fullName>
        <ecNumber evidence="5">2.1.1.290</ecNumber>
        <ecNumber evidence="4">2.3.1.231</ecNumber>
    </recommendedName>
    <alternativeName>
        <fullName evidence="13">Leucine carboxyl methyltransferase 2</fullName>
    </alternativeName>
    <alternativeName>
        <fullName evidence="14">tRNA(Phe) (7-(3-amino-3-(methoxycarbonyl)propyl)wyosine(37)-N)-methoxycarbonyltransferase</fullName>
    </alternativeName>
    <alternativeName>
        <fullName evidence="12">tRNA(Phe) (7-(3-amino-3-carboxypropyl)wyosine(37)-O)-methyltransferase</fullName>
    </alternativeName>
</protein>
<keyword evidence="8" id="KW-0808">Transferase</keyword>
<dbReference type="FunFam" id="2.60.120.650:FF:000043">
    <property type="entry name" value="tRNA wybutosine-synthesizing protein 4"/>
    <property type="match status" value="1"/>
</dbReference>
<evidence type="ECO:0000256" key="4">
    <source>
        <dbReference type="ARBA" id="ARBA00012155"/>
    </source>
</evidence>
<evidence type="ECO:0000256" key="10">
    <source>
        <dbReference type="ARBA" id="ARBA00022694"/>
    </source>
</evidence>
<evidence type="ECO:0000256" key="6">
    <source>
        <dbReference type="ARBA" id="ARBA00018045"/>
    </source>
</evidence>
<dbReference type="AlphaFoldDB" id="A0A9W9FV79"/>
<comment type="similarity">
    <text evidence="3">Belongs to the methyltransferase superfamily. LCMT family.</text>
</comment>
<evidence type="ECO:0000256" key="2">
    <source>
        <dbReference type="ARBA" id="ARBA00004797"/>
    </source>
</evidence>
<dbReference type="InterPro" id="IPR007213">
    <property type="entry name" value="Ppm1/Ppm2/Tcmp"/>
</dbReference>
<dbReference type="Gene3D" id="2.120.10.80">
    <property type="entry name" value="Kelch-type beta propeller"/>
    <property type="match status" value="1"/>
</dbReference>
<dbReference type="InterPro" id="IPR011043">
    <property type="entry name" value="Gal_Oxase/kelch_b-propeller"/>
</dbReference>
<comment type="pathway">
    <text evidence="2">tRNA modification; wybutosine-tRNA(Phe) biosynthesis.</text>
</comment>
<keyword evidence="19" id="KW-1185">Reference proteome</keyword>
<evidence type="ECO:0000256" key="11">
    <source>
        <dbReference type="ARBA" id="ARBA00025588"/>
    </source>
</evidence>
<dbReference type="Proteomes" id="UP001149165">
    <property type="component" value="Unassembled WGS sequence"/>
</dbReference>
<evidence type="ECO:0000256" key="5">
    <source>
        <dbReference type="ARBA" id="ARBA00012779"/>
    </source>
</evidence>
<comment type="caution">
    <text evidence="18">The sequence shown here is derived from an EMBL/GenBank/DDBJ whole genome shotgun (WGS) entry which is preliminary data.</text>
</comment>
<dbReference type="SUPFAM" id="SSF53335">
    <property type="entry name" value="S-adenosyl-L-methionine-dependent methyltransferases"/>
    <property type="match status" value="1"/>
</dbReference>
<evidence type="ECO:0000256" key="12">
    <source>
        <dbReference type="ARBA" id="ARBA00029750"/>
    </source>
</evidence>
<dbReference type="PANTHER" id="PTHR46529">
    <property type="entry name" value="TRNA WYBUTOSINE-SYNTHESIZING PROTEIN 4"/>
    <property type="match status" value="1"/>
</dbReference>
<dbReference type="InterPro" id="IPR003347">
    <property type="entry name" value="JmjC_dom"/>
</dbReference>
<comment type="catalytic activity">
    <reaction evidence="15">
        <text>7-[(3S)-(3-amino-3-methoxycarbonyl)propyl]wyosine(37) in tRNA(Phe) + S-adenosyl-L-methionine + CO2 = wybutosine(37) in tRNA(Phe) + S-adenosyl-L-homocysteine + 2 H(+)</text>
        <dbReference type="Rhea" id="RHEA:37119"/>
        <dbReference type="Rhea" id="RHEA-COMP:11844"/>
        <dbReference type="Rhea" id="RHEA-COMP:11847"/>
        <dbReference type="ChEBI" id="CHEBI:15378"/>
        <dbReference type="ChEBI" id="CHEBI:16526"/>
        <dbReference type="ChEBI" id="CHEBI:57856"/>
        <dbReference type="ChEBI" id="CHEBI:59789"/>
        <dbReference type="ChEBI" id="CHEBI:73544"/>
        <dbReference type="ChEBI" id="CHEBI:74275"/>
        <dbReference type="EC" id="2.3.1.231"/>
    </reaction>
</comment>
<evidence type="ECO:0000256" key="3">
    <source>
        <dbReference type="ARBA" id="ARBA00010703"/>
    </source>
</evidence>
<proteinExistence type="inferred from homology"/>
<feature type="compositionally biased region" description="Polar residues" evidence="16">
    <location>
        <begin position="345"/>
        <end position="355"/>
    </location>
</feature>
<feature type="region of interest" description="Disordered" evidence="16">
    <location>
        <begin position="371"/>
        <end position="428"/>
    </location>
</feature>
<dbReference type="EC" id="2.1.1.290" evidence="5"/>
<dbReference type="SUPFAM" id="SSF51197">
    <property type="entry name" value="Clavaminate synthase-like"/>
    <property type="match status" value="1"/>
</dbReference>
<dbReference type="Gene3D" id="3.40.50.150">
    <property type="entry name" value="Vaccinia Virus protein VP39"/>
    <property type="match status" value="1"/>
</dbReference>
<evidence type="ECO:0000256" key="7">
    <source>
        <dbReference type="ARBA" id="ARBA00022603"/>
    </source>
</evidence>
<comment type="function">
    <text evidence="11">Probable S-adenosyl-L-methionine-dependent methyltransferase that acts as a component of the wybutosine biosynthesis pathway. Wybutosine is a hyper modified guanosine with a tricyclic base found at the 3'-position adjacent to the anticodon of eukaryotic phenylalanine tRNA. May methylate the carboxyl group of leucine residues to form alpha-leucine ester residues.</text>
</comment>
<feature type="domain" description="JmjC" evidence="17">
    <location>
        <begin position="863"/>
        <end position="1012"/>
    </location>
</feature>
<evidence type="ECO:0000256" key="13">
    <source>
        <dbReference type="ARBA" id="ARBA00030231"/>
    </source>
</evidence>
<evidence type="ECO:0000256" key="9">
    <source>
        <dbReference type="ARBA" id="ARBA00022691"/>
    </source>
</evidence>
<reference evidence="18" key="1">
    <citation type="submission" date="2022-11" db="EMBL/GenBank/DDBJ databases">
        <authorList>
            <person name="Petersen C."/>
        </authorList>
    </citation>
    <scope>NUCLEOTIDE SEQUENCE</scope>
    <source>
        <strain evidence="18">IBT 30069</strain>
    </source>
</reference>
<evidence type="ECO:0000313" key="18">
    <source>
        <dbReference type="EMBL" id="KAJ5106998.1"/>
    </source>
</evidence>
<evidence type="ECO:0000256" key="15">
    <source>
        <dbReference type="ARBA" id="ARBA00049250"/>
    </source>
</evidence>
<dbReference type="PROSITE" id="PS51184">
    <property type="entry name" value="JMJC"/>
    <property type="match status" value="1"/>
</dbReference>
<evidence type="ECO:0000256" key="16">
    <source>
        <dbReference type="SAM" id="MobiDB-lite"/>
    </source>
</evidence>
<dbReference type="OrthoDB" id="47172at2759"/>
<keyword evidence="7 18" id="KW-0489">Methyltransferase</keyword>
<dbReference type="GO" id="GO:0030488">
    <property type="term" value="P:tRNA methylation"/>
    <property type="evidence" value="ECO:0007669"/>
    <property type="project" value="TreeGrafter"/>
</dbReference>
<dbReference type="EC" id="2.3.1.231" evidence="4"/>
<dbReference type="InterPro" id="IPR029063">
    <property type="entry name" value="SAM-dependent_MTases_sf"/>
</dbReference>